<feature type="transmembrane region" description="Helical" evidence="7">
    <location>
        <begin position="46"/>
        <end position="65"/>
    </location>
</feature>
<organism evidence="8 9">
    <name type="scientific">Trichodelitschia bisporula</name>
    <dbReference type="NCBI Taxonomy" id="703511"/>
    <lineage>
        <taxon>Eukaryota</taxon>
        <taxon>Fungi</taxon>
        <taxon>Dikarya</taxon>
        <taxon>Ascomycota</taxon>
        <taxon>Pezizomycotina</taxon>
        <taxon>Dothideomycetes</taxon>
        <taxon>Dothideomycetes incertae sedis</taxon>
        <taxon>Phaeotrichales</taxon>
        <taxon>Phaeotrichaceae</taxon>
        <taxon>Trichodelitschia</taxon>
    </lineage>
</organism>
<dbReference type="Pfam" id="PF01988">
    <property type="entry name" value="VIT1"/>
    <property type="match status" value="1"/>
</dbReference>
<feature type="transmembrane region" description="Helical" evidence="7">
    <location>
        <begin position="172"/>
        <end position="196"/>
    </location>
</feature>
<dbReference type="PANTHER" id="PTHR31851">
    <property type="entry name" value="FE(2+)/MN(2+) TRANSPORTER PCL1"/>
    <property type="match status" value="1"/>
</dbReference>
<keyword evidence="3 7" id="KW-0812">Transmembrane</keyword>
<dbReference type="Proteomes" id="UP000799640">
    <property type="component" value="Unassembled WGS sequence"/>
</dbReference>
<gene>
    <name evidence="8" type="ORF">EJ06DRAFT_527886</name>
</gene>
<dbReference type="EMBL" id="ML996690">
    <property type="protein sequence ID" value="KAF2402910.1"/>
    <property type="molecule type" value="Genomic_DNA"/>
</dbReference>
<comment type="subcellular location">
    <subcellularLocation>
        <location evidence="1">Endomembrane system</location>
        <topology evidence="1">Multi-pass membrane protein</topology>
    </subcellularLocation>
</comment>
<dbReference type="GO" id="GO:0030026">
    <property type="term" value="P:intracellular manganese ion homeostasis"/>
    <property type="evidence" value="ECO:0007669"/>
    <property type="project" value="InterPro"/>
</dbReference>
<feature type="compositionally biased region" description="Polar residues" evidence="6">
    <location>
        <begin position="1"/>
        <end position="12"/>
    </location>
</feature>
<evidence type="ECO:0000256" key="2">
    <source>
        <dbReference type="ARBA" id="ARBA00007049"/>
    </source>
</evidence>
<name>A0A6G1I3P6_9PEZI</name>
<dbReference type="OrthoDB" id="73465at2759"/>
<proteinExistence type="inferred from homology"/>
<feature type="compositionally biased region" description="Polar residues" evidence="6">
    <location>
        <begin position="25"/>
        <end position="34"/>
    </location>
</feature>
<dbReference type="InterPro" id="IPR008217">
    <property type="entry name" value="Ccc1_fam"/>
</dbReference>
<evidence type="ECO:0000256" key="5">
    <source>
        <dbReference type="ARBA" id="ARBA00023136"/>
    </source>
</evidence>
<dbReference type="GO" id="GO:0012505">
    <property type="term" value="C:endomembrane system"/>
    <property type="evidence" value="ECO:0007669"/>
    <property type="project" value="UniProtKB-SubCell"/>
</dbReference>
<evidence type="ECO:0000256" key="1">
    <source>
        <dbReference type="ARBA" id="ARBA00004127"/>
    </source>
</evidence>
<protein>
    <submittedName>
        <fullName evidence="8">DUF125-domain-containing protein</fullName>
    </submittedName>
</protein>
<feature type="region of interest" description="Disordered" evidence="6">
    <location>
        <begin position="1"/>
        <end position="37"/>
    </location>
</feature>
<keyword evidence="5 7" id="KW-0472">Membrane</keyword>
<feature type="transmembrane region" description="Helical" evidence="7">
    <location>
        <begin position="72"/>
        <end position="94"/>
    </location>
</feature>
<keyword evidence="9" id="KW-1185">Reference proteome</keyword>
<evidence type="ECO:0000313" key="9">
    <source>
        <dbReference type="Proteomes" id="UP000799640"/>
    </source>
</evidence>
<accession>A0A6G1I3P6</accession>
<feature type="transmembrane region" description="Helical" evidence="7">
    <location>
        <begin position="233"/>
        <end position="258"/>
    </location>
</feature>
<reference evidence="8" key="1">
    <citation type="journal article" date="2020" name="Stud. Mycol.">
        <title>101 Dothideomycetes genomes: a test case for predicting lifestyles and emergence of pathogens.</title>
        <authorList>
            <person name="Haridas S."/>
            <person name="Albert R."/>
            <person name="Binder M."/>
            <person name="Bloem J."/>
            <person name="Labutti K."/>
            <person name="Salamov A."/>
            <person name="Andreopoulos B."/>
            <person name="Baker S."/>
            <person name="Barry K."/>
            <person name="Bills G."/>
            <person name="Bluhm B."/>
            <person name="Cannon C."/>
            <person name="Castanera R."/>
            <person name="Culley D."/>
            <person name="Daum C."/>
            <person name="Ezra D."/>
            <person name="Gonzalez J."/>
            <person name="Henrissat B."/>
            <person name="Kuo A."/>
            <person name="Liang C."/>
            <person name="Lipzen A."/>
            <person name="Lutzoni F."/>
            <person name="Magnuson J."/>
            <person name="Mondo S."/>
            <person name="Nolan M."/>
            <person name="Ohm R."/>
            <person name="Pangilinan J."/>
            <person name="Park H.-J."/>
            <person name="Ramirez L."/>
            <person name="Alfaro M."/>
            <person name="Sun H."/>
            <person name="Tritt A."/>
            <person name="Yoshinaga Y."/>
            <person name="Zwiers L.-H."/>
            <person name="Turgeon B."/>
            <person name="Goodwin S."/>
            <person name="Spatafora J."/>
            <person name="Crous P."/>
            <person name="Grigoriev I."/>
        </authorList>
    </citation>
    <scope>NUCLEOTIDE SEQUENCE</scope>
    <source>
        <strain evidence="8">CBS 262.69</strain>
    </source>
</reference>
<keyword evidence="4 7" id="KW-1133">Transmembrane helix</keyword>
<evidence type="ECO:0000313" key="8">
    <source>
        <dbReference type="EMBL" id="KAF2402910.1"/>
    </source>
</evidence>
<feature type="transmembrane region" description="Helical" evidence="7">
    <location>
        <begin position="203"/>
        <end position="221"/>
    </location>
</feature>
<comment type="similarity">
    <text evidence="2">Belongs to the CCC1 family.</text>
</comment>
<evidence type="ECO:0000256" key="4">
    <source>
        <dbReference type="ARBA" id="ARBA00022989"/>
    </source>
</evidence>
<evidence type="ECO:0000256" key="3">
    <source>
        <dbReference type="ARBA" id="ARBA00022692"/>
    </source>
</evidence>
<dbReference type="GO" id="GO:0005384">
    <property type="term" value="F:manganese ion transmembrane transporter activity"/>
    <property type="evidence" value="ECO:0007669"/>
    <property type="project" value="InterPro"/>
</dbReference>
<evidence type="ECO:0000256" key="7">
    <source>
        <dbReference type="SAM" id="Phobius"/>
    </source>
</evidence>
<sequence length="267" mass="28483">MECQSISIQASQKVDYGTASHPEDGNSTPGQCQRTPPKHSEYLRDAIIGFADGLTVPFAVTAGLTAMGSSKVVIIGGLAELVGGCISMGLGAWLGTASDAKSYEVEENKVENEYLETPSSVEHALLEVFSKYGMSPLCARPAVHELMQNERHVVNFLMSAEKNLAKPDPSKAWISALVMGFAYFFGGLTPMLPYFFVHIVEEALLISTVITAVILLGFGYSKAILIGVRGRGAYISALQTLCVGGLAAGVSFGLMRAINHKLEMSKS</sequence>
<dbReference type="AlphaFoldDB" id="A0A6G1I3P6"/>
<evidence type="ECO:0000256" key="6">
    <source>
        <dbReference type="SAM" id="MobiDB-lite"/>
    </source>
</evidence>